<dbReference type="InterPro" id="IPR033140">
    <property type="entry name" value="Lipase_GDXG_put_SER_AS"/>
</dbReference>
<dbReference type="PROSITE" id="PS01174">
    <property type="entry name" value="LIPASE_GDXG_SER"/>
    <property type="match status" value="1"/>
</dbReference>
<evidence type="ECO:0000313" key="5">
    <source>
        <dbReference type="EMBL" id="RIX27398.1"/>
    </source>
</evidence>
<dbReference type="OrthoDB" id="9806180at2"/>
<evidence type="ECO:0000259" key="4">
    <source>
        <dbReference type="Pfam" id="PF07859"/>
    </source>
</evidence>
<evidence type="ECO:0000256" key="1">
    <source>
        <dbReference type="ARBA" id="ARBA00010515"/>
    </source>
</evidence>
<organism evidence="5 6">
    <name type="scientific">Sphingomonas edaphi</name>
    <dbReference type="NCBI Taxonomy" id="2315689"/>
    <lineage>
        <taxon>Bacteria</taxon>
        <taxon>Pseudomonadati</taxon>
        <taxon>Pseudomonadota</taxon>
        <taxon>Alphaproteobacteria</taxon>
        <taxon>Sphingomonadales</taxon>
        <taxon>Sphingomonadaceae</taxon>
        <taxon>Sphingomonas</taxon>
    </lineage>
</organism>
<dbReference type="EMBL" id="QXTF01000003">
    <property type="protein sequence ID" value="RIX27398.1"/>
    <property type="molecule type" value="Genomic_DNA"/>
</dbReference>
<dbReference type="Pfam" id="PF07859">
    <property type="entry name" value="Abhydrolase_3"/>
    <property type="match status" value="1"/>
</dbReference>
<name>A0A418PZ90_9SPHN</name>
<evidence type="ECO:0000256" key="2">
    <source>
        <dbReference type="ARBA" id="ARBA00022801"/>
    </source>
</evidence>
<reference evidence="5 6" key="1">
    <citation type="submission" date="2018-09" db="EMBL/GenBank/DDBJ databases">
        <title>Sphingomonas sp. DAC4.</title>
        <authorList>
            <person name="Seo T."/>
        </authorList>
    </citation>
    <scope>NUCLEOTIDE SEQUENCE [LARGE SCALE GENOMIC DNA]</scope>
    <source>
        <strain evidence="5 6">DAC4</strain>
    </source>
</reference>
<comment type="caution">
    <text evidence="5">The sequence shown here is derived from an EMBL/GenBank/DDBJ whole genome shotgun (WGS) entry which is preliminary data.</text>
</comment>
<evidence type="ECO:0000256" key="3">
    <source>
        <dbReference type="PROSITE-ProRule" id="PRU10038"/>
    </source>
</evidence>
<gene>
    <name evidence="5" type="ORF">D3M59_10170</name>
</gene>
<keyword evidence="6" id="KW-1185">Reference proteome</keyword>
<feature type="domain" description="Alpha/beta hydrolase fold-3" evidence="4">
    <location>
        <begin position="83"/>
        <end position="288"/>
    </location>
</feature>
<dbReference type="Proteomes" id="UP000285023">
    <property type="component" value="Unassembled WGS sequence"/>
</dbReference>
<sequence length="324" mass="34803">MRKWLIGLAAVLALVSISFLVSPWPSILLVRAVFDHGAAEASRKLEPYLPSAVATTTHRYDPANPSAVLDIHRAVEGATGPTVVWVHGGGFVSGQRRDITNYAKVLAGHGFTVVNVDYTIAPEAHYPEPVRQVSQALAYLSREGAKLRVNADHMVLAGDSAGAQIAAQSAAIITNPAYAKLVGIEPGIRPEQLAGALLYCGVYDISGMGRDGGILGWFVQSAGWAYSGKREWRDDARFRTMSVAPHLNSSFPPAFVSAGNADPLGPQSVAMAKALKQAGIAVETLFYPSDYKPPLGHEYQFDLTGEAGRMALRKSVTWLRQLPR</sequence>
<keyword evidence="2 5" id="KW-0378">Hydrolase</keyword>
<evidence type="ECO:0000313" key="6">
    <source>
        <dbReference type="Proteomes" id="UP000285023"/>
    </source>
</evidence>
<dbReference type="InterPro" id="IPR029058">
    <property type="entry name" value="AB_hydrolase_fold"/>
</dbReference>
<dbReference type="AlphaFoldDB" id="A0A418PZ90"/>
<dbReference type="InterPro" id="IPR050300">
    <property type="entry name" value="GDXG_lipolytic_enzyme"/>
</dbReference>
<dbReference type="PANTHER" id="PTHR48081">
    <property type="entry name" value="AB HYDROLASE SUPERFAMILY PROTEIN C4A8.06C"/>
    <property type="match status" value="1"/>
</dbReference>
<dbReference type="PANTHER" id="PTHR48081:SF6">
    <property type="entry name" value="PEPTIDASE S9 PROLYL OLIGOPEPTIDASE CATALYTIC DOMAIN-CONTAINING PROTEIN"/>
    <property type="match status" value="1"/>
</dbReference>
<dbReference type="GO" id="GO:0016787">
    <property type="term" value="F:hydrolase activity"/>
    <property type="evidence" value="ECO:0007669"/>
    <property type="project" value="UniProtKB-KW"/>
</dbReference>
<dbReference type="SUPFAM" id="SSF53474">
    <property type="entry name" value="alpha/beta-Hydrolases"/>
    <property type="match status" value="1"/>
</dbReference>
<accession>A0A418PZ90</accession>
<dbReference type="InterPro" id="IPR013094">
    <property type="entry name" value="AB_hydrolase_3"/>
</dbReference>
<dbReference type="Gene3D" id="3.40.50.1820">
    <property type="entry name" value="alpha/beta hydrolase"/>
    <property type="match status" value="1"/>
</dbReference>
<comment type="similarity">
    <text evidence="1">Belongs to the 'GDXG' lipolytic enzyme family.</text>
</comment>
<proteinExistence type="inferred from homology"/>
<feature type="active site" evidence="3">
    <location>
        <position position="160"/>
    </location>
</feature>
<protein>
    <submittedName>
        <fullName evidence="5">Alpha/beta hydrolase</fullName>
    </submittedName>
</protein>